<feature type="repeat" description="WD" evidence="3">
    <location>
        <begin position="227"/>
        <end position="269"/>
    </location>
</feature>
<dbReference type="PROSITE" id="PS50082">
    <property type="entry name" value="WD_REPEATS_2"/>
    <property type="match status" value="2"/>
</dbReference>
<accession>A0A7J6VJ10</accession>
<sequence>MDGICLKFENPIRDAISKIRFAPQSNNLLISSWDSMLRLYDVESSIMRLETTSGAALIGCCFQNESTAFSIGADYFLRRYNFDIGSCNTLGHHDDLATCIEYSEETCQVISASLDKKICSWDLRKENGVGYTKYVGGEVESLSTCGFYLLVAIGTSVSIYDLRNLDEPVQTKETSVDYRIKSVRSFTNHRGYAVGSIDGRAALEFINPSDASEKSYHFRCNPKSKDGKDHLIAVNDIVFHPSRYSAFVTGDNDGYAIMWDAQSKKRLYQFPRYTSSVASISYNCGGELLAVASSYTCQEANEIEVPPHIFIHRMDEINISSSSIQRSK</sequence>
<proteinExistence type="predicted"/>
<keyword evidence="1 3" id="KW-0853">WD repeat</keyword>
<comment type="caution">
    <text evidence="4">The sequence shown here is derived from an EMBL/GenBank/DDBJ whole genome shotgun (WGS) entry which is preliminary data.</text>
</comment>
<dbReference type="EMBL" id="JABWDY010032461">
    <property type="protein sequence ID" value="KAF5184170.1"/>
    <property type="molecule type" value="Genomic_DNA"/>
</dbReference>
<dbReference type="InterPro" id="IPR036322">
    <property type="entry name" value="WD40_repeat_dom_sf"/>
</dbReference>
<evidence type="ECO:0000313" key="5">
    <source>
        <dbReference type="Proteomes" id="UP000554482"/>
    </source>
</evidence>
<dbReference type="InterPro" id="IPR015943">
    <property type="entry name" value="WD40/YVTN_repeat-like_dom_sf"/>
</dbReference>
<organism evidence="4 5">
    <name type="scientific">Thalictrum thalictroides</name>
    <name type="common">Rue-anemone</name>
    <name type="synonym">Anemone thalictroides</name>
    <dbReference type="NCBI Taxonomy" id="46969"/>
    <lineage>
        <taxon>Eukaryota</taxon>
        <taxon>Viridiplantae</taxon>
        <taxon>Streptophyta</taxon>
        <taxon>Embryophyta</taxon>
        <taxon>Tracheophyta</taxon>
        <taxon>Spermatophyta</taxon>
        <taxon>Magnoliopsida</taxon>
        <taxon>Ranunculales</taxon>
        <taxon>Ranunculaceae</taxon>
        <taxon>Thalictroideae</taxon>
        <taxon>Thalictrum</taxon>
    </lineage>
</organism>
<feature type="repeat" description="WD" evidence="3">
    <location>
        <begin position="90"/>
        <end position="131"/>
    </location>
</feature>
<keyword evidence="2" id="KW-0677">Repeat</keyword>
<evidence type="ECO:0000256" key="3">
    <source>
        <dbReference type="PROSITE-ProRule" id="PRU00221"/>
    </source>
</evidence>
<evidence type="ECO:0000256" key="2">
    <source>
        <dbReference type="ARBA" id="ARBA00022737"/>
    </source>
</evidence>
<dbReference type="InterPro" id="IPR019775">
    <property type="entry name" value="WD40_repeat_CS"/>
</dbReference>
<dbReference type="Gene3D" id="2.130.10.10">
    <property type="entry name" value="YVTN repeat-like/Quinoprotein amine dehydrogenase"/>
    <property type="match status" value="1"/>
</dbReference>
<dbReference type="Pfam" id="PF00400">
    <property type="entry name" value="WD40"/>
    <property type="match status" value="2"/>
</dbReference>
<reference evidence="4 5" key="1">
    <citation type="submission" date="2020-06" db="EMBL/GenBank/DDBJ databases">
        <title>Transcriptomic and genomic resources for Thalictrum thalictroides and T. hernandezii: Facilitating candidate gene discovery in an emerging model plant lineage.</title>
        <authorList>
            <person name="Arias T."/>
            <person name="Riano-Pachon D.M."/>
            <person name="Di Stilio V.S."/>
        </authorList>
    </citation>
    <scope>NUCLEOTIDE SEQUENCE [LARGE SCALE GENOMIC DNA]</scope>
    <source>
        <strain evidence="5">cv. WT478/WT964</strain>
        <tissue evidence="4">Leaves</tissue>
    </source>
</reference>
<dbReference type="PANTHER" id="PTHR10971">
    <property type="entry name" value="MRNA EXPORT FACTOR AND BUB3"/>
    <property type="match status" value="1"/>
</dbReference>
<dbReference type="AlphaFoldDB" id="A0A7J6VJ10"/>
<protein>
    <submittedName>
        <fullName evidence="4">Mitotic checkpoint protein BUB3.3</fullName>
    </submittedName>
</protein>
<dbReference type="Proteomes" id="UP000554482">
    <property type="component" value="Unassembled WGS sequence"/>
</dbReference>
<name>A0A7J6VJ10_THATH</name>
<dbReference type="SMART" id="SM00320">
    <property type="entry name" value="WD40"/>
    <property type="match status" value="4"/>
</dbReference>
<evidence type="ECO:0000256" key="1">
    <source>
        <dbReference type="ARBA" id="ARBA00022574"/>
    </source>
</evidence>
<keyword evidence="5" id="KW-1185">Reference proteome</keyword>
<dbReference type="InterPro" id="IPR001680">
    <property type="entry name" value="WD40_rpt"/>
</dbReference>
<dbReference type="SUPFAM" id="SSF50978">
    <property type="entry name" value="WD40 repeat-like"/>
    <property type="match status" value="1"/>
</dbReference>
<gene>
    <name evidence="4" type="ORF">FRX31_026254</name>
</gene>
<dbReference type="OrthoDB" id="10262475at2759"/>
<dbReference type="PROSITE" id="PS00678">
    <property type="entry name" value="WD_REPEATS_1"/>
    <property type="match status" value="1"/>
</dbReference>
<evidence type="ECO:0000313" key="4">
    <source>
        <dbReference type="EMBL" id="KAF5184170.1"/>
    </source>
</evidence>